<sequence>MIAWILLRRKFSLDKSEEIFKKIIGYENSLKAPIELVKTTVFYPDNGFTAFQKEAKSF</sequence>
<reference evidence="1" key="1">
    <citation type="submission" date="2021-03" db="EMBL/GenBank/DDBJ databases">
        <title>Antimicrobial resistance genes in bacteria isolated from Japanese honey, and their potential for conferring macrolide and lincosamide resistance in the American foulbrood pathogen Paenibacillus larvae.</title>
        <authorList>
            <person name="Okamoto M."/>
            <person name="Kumagai M."/>
            <person name="Kanamori H."/>
            <person name="Takamatsu D."/>
        </authorList>
    </citation>
    <scope>NUCLEOTIDE SEQUENCE</scope>
    <source>
        <strain evidence="1">J27TS8</strain>
    </source>
</reference>
<dbReference type="EMBL" id="BORC01000007">
    <property type="protein sequence ID" value="GIN63651.1"/>
    <property type="molecule type" value="Genomic_DNA"/>
</dbReference>
<dbReference type="Proteomes" id="UP000682111">
    <property type="component" value="Unassembled WGS sequence"/>
</dbReference>
<proteinExistence type="predicted"/>
<evidence type="ECO:0000313" key="2">
    <source>
        <dbReference type="Proteomes" id="UP000682111"/>
    </source>
</evidence>
<organism evidence="1 2">
    <name type="scientific">Robertmurraya siralis</name>
    <dbReference type="NCBI Taxonomy" id="77777"/>
    <lineage>
        <taxon>Bacteria</taxon>
        <taxon>Bacillati</taxon>
        <taxon>Bacillota</taxon>
        <taxon>Bacilli</taxon>
        <taxon>Bacillales</taxon>
        <taxon>Bacillaceae</taxon>
        <taxon>Robertmurraya</taxon>
    </lineage>
</organism>
<comment type="caution">
    <text evidence="1">The sequence shown here is derived from an EMBL/GenBank/DDBJ whole genome shotgun (WGS) entry which is preliminary data.</text>
</comment>
<accession>A0A920BVL6</accession>
<evidence type="ECO:0000313" key="1">
    <source>
        <dbReference type="EMBL" id="GIN63651.1"/>
    </source>
</evidence>
<gene>
    <name evidence="1" type="ORF">J27TS8_36440</name>
</gene>
<dbReference type="AlphaFoldDB" id="A0A920BVL6"/>
<name>A0A920BVL6_9BACI</name>
<protein>
    <submittedName>
        <fullName evidence="1">Uncharacterized protein</fullName>
    </submittedName>
</protein>
<keyword evidence="2" id="KW-1185">Reference proteome</keyword>